<proteinExistence type="predicted"/>
<dbReference type="AlphaFoldDB" id="A8XR51"/>
<dbReference type="PROSITE" id="PS50181">
    <property type="entry name" value="FBOX"/>
    <property type="match status" value="1"/>
</dbReference>
<dbReference type="WormBase" id="CBG17463">
    <property type="protein sequence ID" value="CBP47355"/>
    <property type="gene ID" value="WBGene00037074"/>
</dbReference>
<gene>
    <name evidence="2 4" type="ORF">CBG17463</name>
    <name evidence="2" type="ORF">CBG_17463</name>
</gene>
<dbReference type="RefSeq" id="XP_002641084.1">
    <property type="nucleotide sequence ID" value="XM_002641038.1"/>
</dbReference>
<dbReference type="Pfam" id="PF00646">
    <property type="entry name" value="F-box"/>
    <property type="match status" value="1"/>
</dbReference>
<dbReference type="GeneID" id="8583077"/>
<evidence type="ECO:0000313" key="3">
    <source>
        <dbReference type="Proteomes" id="UP000008549"/>
    </source>
</evidence>
<dbReference type="HOGENOM" id="CLU_1327429_0_0_1"/>
<dbReference type="EMBL" id="HE600955">
    <property type="protein sequence ID" value="CAP35124.1"/>
    <property type="molecule type" value="Genomic_DNA"/>
</dbReference>
<name>A8XR51_CAEBR</name>
<evidence type="ECO:0000313" key="2">
    <source>
        <dbReference type="EMBL" id="CAP35124.1"/>
    </source>
</evidence>
<dbReference type="InParanoid" id="A8XR51"/>
<dbReference type="Proteomes" id="UP000008549">
    <property type="component" value="Unassembled WGS sequence"/>
</dbReference>
<dbReference type="InterPro" id="IPR001810">
    <property type="entry name" value="F-box_dom"/>
</dbReference>
<dbReference type="PANTHER" id="PTHR21503">
    <property type="entry name" value="F-BOX-CONTAINING HYPOTHETICAL PROTEIN C.ELEGANS"/>
    <property type="match status" value="1"/>
</dbReference>
<keyword evidence="3" id="KW-1185">Reference proteome</keyword>
<feature type="domain" description="F-box" evidence="1">
    <location>
        <begin position="37"/>
        <end position="85"/>
    </location>
</feature>
<dbReference type="KEGG" id="cbr:CBG_17463"/>
<dbReference type="CTD" id="8583077"/>
<sequence>MHVSSQNRKVSESQKSRHTLVIILSTDYVSLFHVIRTMKLSKIPYLVQKEILDNMKYSDLFWLSFVSENMKTLIKSSQVKRFRNIGRVVYESFCDKPIASIHFMTKNKQGTEDVPKKENIIGVFCDYKESEDDCFQLNVSGKVIDFRLSHYYSFPEACFHRHDKEYVIESIHMILWSIFGKQNIPSISFQIFLTYHCGLLFRLKTGR</sequence>
<evidence type="ECO:0000259" key="1">
    <source>
        <dbReference type="PROSITE" id="PS50181"/>
    </source>
</evidence>
<evidence type="ECO:0000313" key="4">
    <source>
        <dbReference type="WormBase" id="CBG17463"/>
    </source>
</evidence>
<protein>
    <submittedName>
        <fullName evidence="2">Protein CBG17463</fullName>
    </submittedName>
</protein>
<reference evidence="2 3" key="1">
    <citation type="journal article" date="2003" name="PLoS Biol.">
        <title>The genome sequence of Caenorhabditis briggsae: a platform for comparative genomics.</title>
        <authorList>
            <person name="Stein L.D."/>
            <person name="Bao Z."/>
            <person name="Blasiar D."/>
            <person name="Blumenthal T."/>
            <person name="Brent M.R."/>
            <person name="Chen N."/>
            <person name="Chinwalla A."/>
            <person name="Clarke L."/>
            <person name="Clee C."/>
            <person name="Coghlan A."/>
            <person name="Coulson A."/>
            <person name="D'Eustachio P."/>
            <person name="Fitch D.H."/>
            <person name="Fulton L.A."/>
            <person name="Fulton R.E."/>
            <person name="Griffiths-Jones S."/>
            <person name="Harris T.W."/>
            <person name="Hillier L.W."/>
            <person name="Kamath R."/>
            <person name="Kuwabara P.E."/>
            <person name="Mardis E.R."/>
            <person name="Marra M.A."/>
            <person name="Miner T.L."/>
            <person name="Minx P."/>
            <person name="Mullikin J.C."/>
            <person name="Plumb R.W."/>
            <person name="Rogers J."/>
            <person name="Schein J.E."/>
            <person name="Sohrmann M."/>
            <person name="Spieth J."/>
            <person name="Stajich J.E."/>
            <person name="Wei C."/>
            <person name="Willey D."/>
            <person name="Wilson R.K."/>
            <person name="Durbin R."/>
            <person name="Waterston R.H."/>
        </authorList>
    </citation>
    <scope>NUCLEOTIDE SEQUENCE [LARGE SCALE GENOMIC DNA]</scope>
    <source>
        <strain evidence="2 3">AF16</strain>
    </source>
</reference>
<dbReference type="PANTHER" id="PTHR21503:SF8">
    <property type="entry name" value="F-BOX ASSOCIATED DOMAIN-CONTAINING PROTEIN-RELATED"/>
    <property type="match status" value="1"/>
</dbReference>
<organism evidence="2 3">
    <name type="scientific">Caenorhabditis briggsae</name>
    <dbReference type="NCBI Taxonomy" id="6238"/>
    <lineage>
        <taxon>Eukaryota</taxon>
        <taxon>Metazoa</taxon>
        <taxon>Ecdysozoa</taxon>
        <taxon>Nematoda</taxon>
        <taxon>Chromadorea</taxon>
        <taxon>Rhabditida</taxon>
        <taxon>Rhabditina</taxon>
        <taxon>Rhabditomorpha</taxon>
        <taxon>Rhabditoidea</taxon>
        <taxon>Rhabditidae</taxon>
        <taxon>Peloderinae</taxon>
        <taxon>Caenorhabditis</taxon>
    </lineage>
</organism>
<accession>A8XR51</accession>
<reference evidence="2 3" key="2">
    <citation type="journal article" date="2011" name="PLoS Genet.">
        <title>Caenorhabditis briggsae recombinant inbred line genotypes reveal inter-strain incompatibility and the evolution of recombination.</title>
        <authorList>
            <person name="Ross J.A."/>
            <person name="Koboldt D.C."/>
            <person name="Staisch J.E."/>
            <person name="Chamberlin H.M."/>
            <person name="Gupta B.P."/>
            <person name="Miller R.D."/>
            <person name="Baird S.E."/>
            <person name="Haag E.S."/>
        </authorList>
    </citation>
    <scope>NUCLEOTIDE SEQUENCE [LARGE SCALE GENOMIC DNA]</scope>
    <source>
        <strain evidence="2 3">AF16</strain>
    </source>
</reference>